<name>A0AAW2Z577_9EUKA</name>
<accession>A0AAW2Z577</accession>
<organism evidence="1 2">
    <name type="scientific">Acrasis kona</name>
    <dbReference type="NCBI Taxonomy" id="1008807"/>
    <lineage>
        <taxon>Eukaryota</taxon>
        <taxon>Discoba</taxon>
        <taxon>Heterolobosea</taxon>
        <taxon>Tetramitia</taxon>
        <taxon>Eutetramitia</taxon>
        <taxon>Acrasidae</taxon>
        <taxon>Acrasis</taxon>
    </lineage>
</organism>
<proteinExistence type="predicted"/>
<dbReference type="AlphaFoldDB" id="A0AAW2Z577"/>
<sequence length="256" mass="29915">MQGDLDFLKLSELAALFDFALDSNPLLLPPNLRNNFQETEHQDKLARRTSYTQDMIRKSHSKSQTKINRSSTSLFDMKTLTKNNNATTFPRIVSSMELKKYTVDTRYQRKSHTKLQSLLTPTITSLSPTLLERIKQADDMIFKEDLFLKYLENKKRKDKAAIKIQCQFRRYSARQYAKRLREEMMPRVVTKLNVFNRFVVQKEIIKKRESIESKGLTAEERQMFPAKLPPVSGRYTNNVYFMAGVDSGRDIPTRLS</sequence>
<evidence type="ECO:0000313" key="2">
    <source>
        <dbReference type="Proteomes" id="UP001431209"/>
    </source>
</evidence>
<evidence type="ECO:0000313" key="1">
    <source>
        <dbReference type="EMBL" id="KAL0484064.1"/>
    </source>
</evidence>
<gene>
    <name evidence="1" type="ORF">AKO1_004677</name>
</gene>
<dbReference type="Proteomes" id="UP001431209">
    <property type="component" value="Unassembled WGS sequence"/>
</dbReference>
<protein>
    <submittedName>
        <fullName evidence="1">Uncharacterized protein</fullName>
    </submittedName>
</protein>
<dbReference type="Pfam" id="PF00612">
    <property type="entry name" value="IQ"/>
    <property type="match status" value="1"/>
</dbReference>
<dbReference type="InterPro" id="IPR000048">
    <property type="entry name" value="IQ_motif_EF-hand-BS"/>
</dbReference>
<comment type="caution">
    <text evidence="1">The sequence shown here is derived from an EMBL/GenBank/DDBJ whole genome shotgun (WGS) entry which is preliminary data.</text>
</comment>
<dbReference type="EMBL" id="JAOPGA020001019">
    <property type="protein sequence ID" value="KAL0484064.1"/>
    <property type="molecule type" value="Genomic_DNA"/>
</dbReference>
<dbReference type="PROSITE" id="PS50096">
    <property type="entry name" value="IQ"/>
    <property type="match status" value="1"/>
</dbReference>
<keyword evidence="2" id="KW-1185">Reference proteome</keyword>
<reference evidence="1 2" key="1">
    <citation type="submission" date="2024-03" db="EMBL/GenBank/DDBJ databases">
        <title>The Acrasis kona genome and developmental transcriptomes reveal deep origins of eukaryotic multicellular pathways.</title>
        <authorList>
            <person name="Sheikh S."/>
            <person name="Fu C.-J."/>
            <person name="Brown M.W."/>
            <person name="Baldauf S.L."/>
        </authorList>
    </citation>
    <scope>NUCLEOTIDE SEQUENCE [LARGE SCALE GENOMIC DNA]</scope>
    <source>
        <strain evidence="1 2">ATCC MYA-3509</strain>
    </source>
</reference>